<organism evidence="1">
    <name type="scientific">Hexamita inflata</name>
    <dbReference type="NCBI Taxonomy" id="28002"/>
    <lineage>
        <taxon>Eukaryota</taxon>
        <taxon>Metamonada</taxon>
        <taxon>Diplomonadida</taxon>
        <taxon>Hexamitidae</taxon>
        <taxon>Hexamitinae</taxon>
        <taxon>Hexamita</taxon>
    </lineage>
</organism>
<dbReference type="EMBL" id="CAXDID020000218">
    <property type="protein sequence ID" value="CAL6058082.1"/>
    <property type="molecule type" value="Genomic_DNA"/>
</dbReference>
<sequence>MGNIVCKMLLKEIVRDEQSLFMSSPITFSYKYIDINQPSQVLIQVTKYSSSSQSVKFQIFRKFVIVALVLTLKLFLKYCAKQDNLSVILKELLNNLMPSKIKLDEIRMILI</sequence>
<evidence type="ECO:0000313" key="1">
    <source>
        <dbReference type="EMBL" id="CAI9921563.1"/>
    </source>
</evidence>
<evidence type="ECO:0000313" key="2">
    <source>
        <dbReference type="EMBL" id="CAL6058082.1"/>
    </source>
</evidence>
<evidence type="ECO:0000313" key="3">
    <source>
        <dbReference type="Proteomes" id="UP001642409"/>
    </source>
</evidence>
<keyword evidence="3" id="KW-1185">Reference proteome</keyword>
<dbReference type="Proteomes" id="UP001642409">
    <property type="component" value="Unassembled WGS sequence"/>
</dbReference>
<reference evidence="1" key="1">
    <citation type="submission" date="2023-06" db="EMBL/GenBank/DDBJ databases">
        <authorList>
            <person name="Kurt Z."/>
        </authorList>
    </citation>
    <scope>NUCLEOTIDE SEQUENCE</scope>
</reference>
<accession>A0AA86NLD9</accession>
<dbReference type="AlphaFoldDB" id="A0AA86NLD9"/>
<reference evidence="2 3" key="2">
    <citation type="submission" date="2024-07" db="EMBL/GenBank/DDBJ databases">
        <authorList>
            <person name="Akdeniz Z."/>
        </authorList>
    </citation>
    <scope>NUCLEOTIDE SEQUENCE [LARGE SCALE GENOMIC DNA]</scope>
</reference>
<dbReference type="EMBL" id="CATOUU010000226">
    <property type="protein sequence ID" value="CAI9921563.1"/>
    <property type="molecule type" value="Genomic_DNA"/>
</dbReference>
<protein>
    <submittedName>
        <fullName evidence="2">Hypothetical_protein</fullName>
    </submittedName>
</protein>
<comment type="caution">
    <text evidence="1">The sequence shown here is derived from an EMBL/GenBank/DDBJ whole genome shotgun (WGS) entry which is preliminary data.</text>
</comment>
<proteinExistence type="predicted"/>
<name>A0AA86NLD9_9EUKA</name>
<gene>
    <name evidence="2" type="ORF">HINF_LOCUS47972</name>
    <name evidence="1" type="ORF">HINF_LOCUS9208</name>
</gene>